<evidence type="ECO:0000259" key="3">
    <source>
        <dbReference type="Pfam" id="PF00497"/>
    </source>
</evidence>
<feature type="domain" description="Solute-binding protein family 3/N-terminal" evidence="3">
    <location>
        <begin position="60"/>
        <end position="262"/>
    </location>
</feature>
<feature type="chain" id="PRO_5036759001" description="Solute-binding protein family 3/N-terminal domain-containing protein" evidence="2">
    <location>
        <begin position="31"/>
        <end position="267"/>
    </location>
</feature>
<organism evidence="4 5">
    <name type="scientific">Undibacterium terreum</name>
    <dbReference type="NCBI Taxonomy" id="1224302"/>
    <lineage>
        <taxon>Bacteria</taxon>
        <taxon>Pseudomonadati</taxon>
        <taxon>Pseudomonadota</taxon>
        <taxon>Betaproteobacteria</taxon>
        <taxon>Burkholderiales</taxon>
        <taxon>Oxalobacteraceae</taxon>
        <taxon>Undibacterium</taxon>
    </lineage>
</organism>
<reference evidence="4" key="2">
    <citation type="submission" date="2020-09" db="EMBL/GenBank/DDBJ databases">
        <authorList>
            <person name="Sun Q."/>
            <person name="Zhou Y."/>
        </authorList>
    </citation>
    <scope>NUCLEOTIDE SEQUENCE</scope>
    <source>
        <strain evidence="4">CGMCC 1.10998</strain>
    </source>
</reference>
<sequence>MPDSPMALRRRALSFLLLFSLLPAATVKSAAATSVPLLIRELRGENGELLPVQQEVRNVLAYIERELGVSFDIRRYPWNRVISNARAGEGIVFGLSKTSERLKMFRFSEPVFASYVWLVTRSESSFAFADMRDLKGKTVGVVRGASYGDAFDAQRNKLFRVEEDVSSDVVRLKKLLNRRMDVMLVGDRRPQAEDVENRLNRILHEQINDVAIPEATHVSVMRKPLLTDELHFAALPGKYDGLMQQLDQVILNARKSGEFTRLLFPGK</sequence>
<dbReference type="Pfam" id="PF00497">
    <property type="entry name" value="SBP_bac_3"/>
    <property type="match status" value="1"/>
</dbReference>
<dbReference type="PANTHER" id="PTHR35936:SF25">
    <property type="entry name" value="ABC TRANSPORTER SUBSTRATE-BINDING PROTEIN"/>
    <property type="match status" value="1"/>
</dbReference>
<reference evidence="4" key="1">
    <citation type="journal article" date="2014" name="Int. J. Syst. Evol. Microbiol.">
        <title>Complete genome sequence of Corynebacterium casei LMG S-19264T (=DSM 44701T), isolated from a smear-ripened cheese.</title>
        <authorList>
            <consortium name="US DOE Joint Genome Institute (JGI-PGF)"/>
            <person name="Walter F."/>
            <person name="Albersmeier A."/>
            <person name="Kalinowski J."/>
            <person name="Ruckert C."/>
        </authorList>
    </citation>
    <scope>NUCLEOTIDE SEQUENCE</scope>
    <source>
        <strain evidence="4">CGMCC 1.10998</strain>
    </source>
</reference>
<evidence type="ECO:0000256" key="2">
    <source>
        <dbReference type="SAM" id="SignalP"/>
    </source>
</evidence>
<keyword evidence="5" id="KW-1185">Reference proteome</keyword>
<proteinExistence type="predicted"/>
<dbReference type="EMBL" id="BMED01000006">
    <property type="protein sequence ID" value="GGC95438.1"/>
    <property type="molecule type" value="Genomic_DNA"/>
</dbReference>
<dbReference type="PANTHER" id="PTHR35936">
    <property type="entry name" value="MEMBRANE-BOUND LYTIC MUREIN TRANSGLYCOSYLASE F"/>
    <property type="match status" value="1"/>
</dbReference>
<feature type="signal peptide" evidence="2">
    <location>
        <begin position="1"/>
        <end position="30"/>
    </location>
</feature>
<protein>
    <recommendedName>
        <fullName evidence="3">Solute-binding protein family 3/N-terminal domain-containing protein</fullName>
    </recommendedName>
</protein>
<evidence type="ECO:0000313" key="5">
    <source>
        <dbReference type="Proteomes" id="UP000637423"/>
    </source>
</evidence>
<gene>
    <name evidence="4" type="ORF">GCM10011396_48500</name>
</gene>
<evidence type="ECO:0000313" key="4">
    <source>
        <dbReference type="EMBL" id="GGC95438.1"/>
    </source>
</evidence>
<dbReference type="Gene3D" id="3.40.190.10">
    <property type="entry name" value="Periplasmic binding protein-like II"/>
    <property type="match status" value="2"/>
</dbReference>
<dbReference type="InterPro" id="IPR001638">
    <property type="entry name" value="Solute-binding_3/MltF_N"/>
</dbReference>
<name>A0A916XS51_9BURK</name>
<dbReference type="SUPFAM" id="SSF53850">
    <property type="entry name" value="Periplasmic binding protein-like II"/>
    <property type="match status" value="1"/>
</dbReference>
<dbReference type="AlphaFoldDB" id="A0A916XS51"/>
<comment type="caution">
    <text evidence="4">The sequence shown here is derived from an EMBL/GenBank/DDBJ whole genome shotgun (WGS) entry which is preliminary data.</text>
</comment>
<accession>A0A916XS51</accession>
<keyword evidence="1 2" id="KW-0732">Signal</keyword>
<dbReference type="RefSeq" id="WP_188568721.1">
    <property type="nucleotide sequence ID" value="NZ_BMED01000006.1"/>
</dbReference>
<evidence type="ECO:0000256" key="1">
    <source>
        <dbReference type="ARBA" id="ARBA00022729"/>
    </source>
</evidence>
<dbReference type="Proteomes" id="UP000637423">
    <property type="component" value="Unassembled WGS sequence"/>
</dbReference>